<proteinExistence type="predicted"/>
<dbReference type="EMBL" id="HBEL01023452">
    <property type="protein sequence ID" value="CAD8414849.1"/>
    <property type="molecule type" value="Transcribed_RNA"/>
</dbReference>
<gene>
    <name evidence="1" type="ORF">PINE0816_LOCUS10983</name>
</gene>
<reference evidence="1" key="1">
    <citation type="submission" date="2021-01" db="EMBL/GenBank/DDBJ databases">
        <authorList>
            <person name="Corre E."/>
            <person name="Pelletier E."/>
            <person name="Niang G."/>
            <person name="Scheremetjew M."/>
            <person name="Finn R."/>
            <person name="Kale V."/>
            <person name="Holt S."/>
            <person name="Cochrane G."/>
            <person name="Meng A."/>
            <person name="Brown T."/>
            <person name="Cohen L."/>
        </authorList>
    </citation>
    <scope>NUCLEOTIDE SEQUENCE</scope>
    <source>
        <strain evidence="1">CCAP1064/1</strain>
    </source>
</reference>
<evidence type="ECO:0000313" key="1">
    <source>
        <dbReference type="EMBL" id="CAD8414849.1"/>
    </source>
</evidence>
<organism evidence="1">
    <name type="scientific">Proboscia inermis</name>
    <dbReference type="NCBI Taxonomy" id="420281"/>
    <lineage>
        <taxon>Eukaryota</taxon>
        <taxon>Sar</taxon>
        <taxon>Stramenopiles</taxon>
        <taxon>Ochrophyta</taxon>
        <taxon>Bacillariophyta</taxon>
        <taxon>Coscinodiscophyceae</taxon>
        <taxon>Rhizosoleniophycidae</taxon>
        <taxon>Rhizosoleniales</taxon>
        <taxon>Rhizosoleniaceae</taxon>
        <taxon>Proboscia</taxon>
    </lineage>
</organism>
<sequence>MSWTTLIYSAVLYQMPQHQLIQLTTIQYLVLVPVQSDLFYFEQLYGLCKDMRRFKNFANKIGDNILGLCTHKHVRSKPNALPINEVLDFLAETCLRCTWSSDILILAMDDVE</sequence>
<name>A0A7S0GEI5_9STRA</name>
<dbReference type="AlphaFoldDB" id="A0A7S0GEI5"/>
<protein>
    <submittedName>
        <fullName evidence="1">Uncharacterized protein</fullName>
    </submittedName>
</protein>
<accession>A0A7S0GEI5</accession>